<dbReference type="AlphaFoldDB" id="A0A842IBV6"/>
<evidence type="ECO:0000256" key="1">
    <source>
        <dbReference type="ARBA" id="ARBA00022679"/>
    </source>
</evidence>
<gene>
    <name evidence="4" type="ORF">H7F16_16410</name>
</gene>
<dbReference type="InterPro" id="IPR016181">
    <property type="entry name" value="Acyl_CoA_acyltransferase"/>
</dbReference>
<evidence type="ECO:0000313" key="4">
    <source>
        <dbReference type="EMBL" id="MBC2837101.1"/>
    </source>
</evidence>
<dbReference type="PANTHER" id="PTHR43072:SF23">
    <property type="entry name" value="UPF0039 PROTEIN C11D3.02C"/>
    <property type="match status" value="1"/>
</dbReference>
<sequence length="162" mass="17208">MIRPATTADAAALAALWNPMIRDTAVTFNALEKTGPDIATMIGTRQADGHAFLVATDGSALLGFATYAQFRGGVGYARTMEHTIILAPEAQGRGTGRALMTALETHARDGGAHSMFAGVSAENPAGRAFHARIGYAEVAVLRQVGHKFGRYMDLVLMQKFLT</sequence>
<protein>
    <submittedName>
        <fullName evidence="4">N-acetyltransferase</fullName>
    </submittedName>
</protein>
<comment type="caution">
    <text evidence="4">The sequence shown here is derived from an EMBL/GenBank/DDBJ whole genome shotgun (WGS) entry which is preliminary data.</text>
</comment>
<proteinExistence type="predicted"/>
<dbReference type="Proteomes" id="UP000555411">
    <property type="component" value="Unassembled WGS sequence"/>
</dbReference>
<reference evidence="4 5" key="1">
    <citation type="journal article" date="2017" name="Int. J. Syst. Evol. Microbiol.">
        <title>Gemmobacter straminiformis sp. nov., isolated from an artificial fountain.</title>
        <authorList>
            <person name="Kang J.Y."/>
            <person name="Kim M.J."/>
            <person name="Chun J."/>
            <person name="Son K.P."/>
            <person name="Jahng K.Y."/>
        </authorList>
    </citation>
    <scope>NUCLEOTIDE SEQUENCE [LARGE SCALE GENOMIC DNA]</scope>
    <source>
        <strain evidence="4 5">CAM-8</strain>
    </source>
</reference>
<feature type="domain" description="N-acetyltransferase" evidence="3">
    <location>
        <begin position="1"/>
        <end position="162"/>
    </location>
</feature>
<keyword evidence="5" id="KW-1185">Reference proteome</keyword>
<dbReference type="CDD" id="cd04301">
    <property type="entry name" value="NAT_SF"/>
    <property type="match status" value="1"/>
</dbReference>
<dbReference type="Pfam" id="PF00583">
    <property type="entry name" value="Acetyltransf_1"/>
    <property type="match status" value="1"/>
</dbReference>
<dbReference type="RefSeq" id="WP_185798714.1">
    <property type="nucleotide sequence ID" value="NZ_JACLQD010000005.1"/>
</dbReference>
<organism evidence="4 5">
    <name type="scientific">Paragemmobacter straminiformis</name>
    <dbReference type="NCBI Taxonomy" id="2045119"/>
    <lineage>
        <taxon>Bacteria</taxon>
        <taxon>Pseudomonadati</taxon>
        <taxon>Pseudomonadota</taxon>
        <taxon>Alphaproteobacteria</taxon>
        <taxon>Rhodobacterales</taxon>
        <taxon>Paracoccaceae</taxon>
        <taxon>Paragemmobacter</taxon>
    </lineage>
</organism>
<evidence type="ECO:0000256" key="2">
    <source>
        <dbReference type="ARBA" id="ARBA00023315"/>
    </source>
</evidence>
<dbReference type="InterPro" id="IPR000182">
    <property type="entry name" value="GNAT_dom"/>
</dbReference>
<evidence type="ECO:0000313" key="5">
    <source>
        <dbReference type="Proteomes" id="UP000555411"/>
    </source>
</evidence>
<dbReference type="PANTHER" id="PTHR43072">
    <property type="entry name" value="N-ACETYLTRANSFERASE"/>
    <property type="match status" value="1"/>
</dbReference>
<keyword evidence="1 4" id="KW-0808">Transferase</keyword>
<keyword evidence="2" id="KW-0012">Acyltransferase</keyword>
<dbReference type="GO" id="GO:0016747">
    <property type="term" value="F:acyltransferase activity, transferring groups other than amino-acyl groups"/>
    <property type="evidence" value="ECO:0007669"/>
    <property type="project" value="InterPro"/>
</dbReference>
<name>A0A842IBV6_9RHOB</name>
<dbReference type="PROSITE" id="PS51186">
    <property type="entry name" value="GNAT"/>
    <property type="match status" value="1"/>
</dbReference>
<dbReference type="SUPFAM" id="SSF55729">
    <property type="entry name" value="Acyl-CoA N-acyltransferases (Nat)"/>
    <property type="match status" value="1"/>
</dbReference>
<dbReference type="EMBL" id="JACLQD010000005">
    <property type="protein sequence ID" value="MBC2837101.1"/>
    <property type="molecule type" value="Genomic_DNA"/>
</dbReference>
<evidence type="ECO:0000259" key="3">
    <source>
        <dbReference type="PROSITE" id="PS51186"/>
    </source>
</evidence>
<accession>A0A842IBV6</accession>
<dbReference type="Gene3D" id="3.40.630.30">
    <property type="match status" value="1"/>
</dbReference>